<name>A0A4U3B0B3_9BACI</name>
<reference evidence="2 3" key="1">
    <citation type="journal article" date="2019" name="Environ. Microbiol.">
        <title>An active ?-lactamase is a part of an orchestrated cell wall stress resistance network of Bacillus subtilis and related rhizosphere species.</title>
        <authorList>
            <person name="Bucher T."/>
            <person name="Keren-Paz A."/>
            <person name="Hausser J."/>
            <person name="Olender T."/>
            <person name="Cytryn E."/>
            <person name="Kolodkin-Gal I."/>
        </authorList>
    </citation>
    <scope>NUCLEOTIDE SEQUENCE [LARGE SCALE GENOMIC DNA]</scope>
    <source>
        <strain evidence="2 3">I5</strain>
    </source>
</reference>
<evidence type="ECO:0000313" key="2">
    <source>
        <dbReference type="EMBL" id="TKI94954.1"/>
    </source>
</evidence>
<keyword evidence="1" id="KW-0472">Membrane</keyword>
<dbReference type="GO" id="GO:0016301">
    <property type="term" value="F:kinase activity"/>
    <property type="evidence" value="ECO:0007669"/>
    <property type="project" value="UniProtKB-KW"/>
</dbReference>
<organism evidence="2 3">
    <name type="scientific">Bacillus wiedmannii</name>
    <dbReference type="NCBI Taxonomy" id="1890302"/>
    <lineage>
        <taxon>Bacteria</taxon>
        <taxon>Bacillati</taxon>
        <taxon>Bacillota</taxon>
        <taxon>Bacilli</taxon>
        <taxon>Bacillales</taxon>
        <taxon>Bacillaceae</taxon>
        <taxon>Bacillus</taxon>
        <taxon>Bacillus cereus group</taxon>
    </lineage>
</organism>
<dbReference type="EMBL" id="SZON01000604">
    <property type="protein sequence ID" value="TKI94954.1"/>
    <property type="molecule type" value="Genomic_DNA"/>
</dbReference>
<comment type="caution">
    <text evidence="2">The sequence shown here is derived from an EMBL/GenBank/DDBJ whole genome shotgun (WGS) entry which is preliminary data.</text>
</comment>
<keyword evidence="1" id="KW-1133">Transmembrane helix</keyword>
<sequence>MKKMNSNIDVDTNVLEAVFIPRRFVVLWITLVYIASMLLEFRNNILSMDSFFF</sequence>
<keyword evidence="2" id="KW-0808">Transferase</keyword>
<gene>
    <name evidence="2" type="ORF">FC699_14400</name>
</gene>
<dbReference type="Proteomes" id="UP000305222">
    <property type="component" value="Unassembled WGS sequence"/>
</dbReference>
<feature type="transmembrane region" description="Helical" evidence="1">
    <location>
        <begin position="20"/>
        <end position="39"/>
    </location>
</feature>
<keyword evidence="1" id="KW-0812">Transmembrane</keyword>
<feature type="non-terminal residue" evidence="2">
    <location>
        <position position="53"/>
    </location>
</feature>
<evidence type="ECO:0000256" key="1">
    <source>
        <dbReference type="SAM" id="Phobius"/>
    </source>
</evidence>
<accession>A0A4U3B0B3</accession>
<dbReference type="AlphaFoldDB" id="A0A4U3B0B3"/>
<keyword evidence="2" id="KW-0418">Kinase</keyword>
<proteinExistence type="predicted"/>
<evidence type="ECO:0000313" key="3">
    <source>
        <dbReference type="Proteomes" id="UP000305222"/>
    </source>
</evidence>
<protein>
    <submittedName>
        <fullName evidence="2">Sensor histidine kinase</fullName>
    </submittedName>
</protein>